<gene>
    <name evidence="1" type="ORF">BLA29_008620</name>
</gene>
<keyword evidence="2" id="KW-1185">Reference proteome</keyword>
<dbReference type="Proteomes" id="UP000194236">
    <property type="component" value="Unassembled WGS sequence"/>
</dbReference>
<name>A0A1Y3BSE3_EURMA</name>
<proteinExistence type="predicted"/>
<dbReference type="EMBL" id="MUJZ01005698">
    <property type="protein sequence ID" value="OTF83007.1"/>
    <property type="molecule type" value="Genomic_DNA"/>
</dbReference>
<sequence>MIENVLEPMIEIDIAIEEMDVNIIVAINIGIVIIEDHNHHVLVDVLDHDRVHQNRKKVAVPFLNI</sequence>
<dbReference type="AlphaFoldDB" id="A0A1Y3BSE3"/>
<evidence type="ECO:0000313" key="1">
    <source>
        <dbReference type="EMBL" id="OTF83007.1"/>
    </source>
</evidence>
<organism evidence="1 2">
    <name type="scientific">Euroglyphus maynei</name>
    <name type="common">Mayne's house dust mite</name>
    <dbReference type="NCBI Taxonomy" id="6958"/>
    <lineage>
        <taxon>Eukaryota</taxon>
        <taxon>Metazoa</taxon>
        <taxon>Ecdysozoa</taxon>
        <taxon>Arthropoda</taxon>
        <taxon>Chelicerata</taxon>
        <taxon>Arachnida</taxon>
        <taxon>Acari</taxon>
        <taxon>Acariformes</taxon>
        <taxon>Sarcoptiformes</taxon>
        <taxon>Astigmata</taxon>
        <taxon>Psoroptidia</taxon>
        <taxon>Analgoidea</taxon>
        <taxon>Pyroglyphidae</taxon>
        <taxon>Pyroglyphinae</taxon>
        <taxon>Euroglyphus</taxon>
    </lineage>
</organism>
<reference evidence="1 2" key="1">
    <citation type="submission" date="2017-03" db="EMBL/GenBank/DDBJ databases">
        <title>Genome Survey of Euroglyphus maynei.</title>
        <authorList>
            <person name="Arlian L.G."/>
            <person name="Morgan M.S."/>
            <person name="Rider S.D."/>
        </authorList>
    </citation>
    <scope>NUCLEOTIDE SEQUENCE [LARGE SCALE GENOMIC DNA]</scope>
    <source>
        <strain evidence="1">Arlian Lab</strain>
        <tissue evidence="1">Whole body</tissue>
    </source>
</reference>
<comment type="caution">
    <text evidence="1">The sequence shown here is derived from an EMBL/GenBank/DDBJ whole genome shotgun (WGS) entry which is preliminary data.</text>
</comment>
<accession>A0A1Y3BSE3</accession>
<evidence type="ECO:0000313" key="2">
    <source>
        <dbReference type="Proteomes" id="UP000194236"/>
    </source>
</evidence>
<protein>
    <submittedName>
        <fullName evidence="1">Uncharacterized protein</fullName>
    </submittedName>
</protein>